<evidence type="ECO:0000313" key="2">
    <source>
        <dbReference type="Proteomes" id="UP000261340"/>
    </source>
</evidence>
<protein>
    <submittedName>
        <fullName evidence="1">Uncharacterized protein</fullName>
    </submittedName>
</protein>
<evidence type="ECO:0000313" key="1">
    <source>
        <dbReference type="Ensembl" id="ENSACIP00000017313.1"/>
    </source>
</evidence>
<sequence>LQSFSSEFLKHCGCFCVCVFPPLPSAFLIQRKSVPIFVKLFKLHLCRHNSRTHLEKFKLNIGHNTVSSVPLSFLDYSLNPFLKFICLLFLLNIV</sequence>
<reference evidence="1" key="2">
    <citation type="submission" date="2025-09" db="UniProtKB">
        <authorList>
            <consortium name="Ensembl"/>
        </authorList>
    </citation>
    <scope>IDENTIFICATION</scope>
</reference>
<reference evidence="1" key="1">
    <citation type="submission" date="2025-08" db="UniProtKB">
        <authorList>
            <consortium name="Ensembl"/>
        </authorList>
    </citation>
    <scope>IDENTIFICATION</scope>
</reference>
<accession>A0A3Q0S629</accession>
<proteinExistence type="predicted"/>
<name>A0A3Q0S629_AMPCI</name>
<organism evidence="1 2">
    <name type="scientific">Amphilophus citrinellus</name>
    <name type="common">Midas cichlid</name>
    <name type="synonym">Cichlasoma citrinellum</name>
    <dbReference type="NCBI Taxonomy" id="61819"/>
    <lineage>
        <taxon>Eukaryota</taxon>
        <taxon>Metazoa</taxon>
        <taxon>Chordata</taxon>
        <taxon>Craniata</taxon>
        <taxon>Vertebrata</taxon>
        <taxon>Euteleostomi</taxon>
        <taxon>Actinopterygii</taxon>
        <taxon>Neopterygii</taxon>
        <taxon>Teleostei</taxon>
        <taxon>Neoteleostei</taxon>
        <taxon>Acanthomorphata</taxon>
        <taxon>Ovalentaria</taxon>
        <taxon>Cichlomorphae</taxon>
        <taxon>Cichliformes</taxon>
        <taxon>Cichlidae</taxon>
        <taxon>New World cichlids</taxon>
        <taxon>Cichlasomatinae</taxon>
        <taxon>Heroini</taxon>
        <taxon>Amphilophus</taxon>
    </lineage>
</organism>
<dbReference type="Ensembl" id="ENSACIT00000017782.1">
    <property type="protein sequence ID" value="ENSACIP00000017313.1"/>
    <property type="gene ID" value="ENSACIG00000013501.1"/>
</dbReference>
<dbReference type="Proteomes" id="UP000261340">
    <property type="component" value="Unplaced"/>
</dbReference>
<keyword evidence="2" id="KW-1185">Reference proteome</keyword>
<dbReference type="AlphaFoldDB" id="A0A3Q0S629"/>